<dbReference type="Proteomes" id="UP000276133">
    <property type="component" value="Unassembled WGS sequence"/>
</dbReference>
<accession>A0A3M7R8P4</accession>
<keyword evidence="2" id="KW-1185">Reference proteome</keyword>
<protein>
    <submittedName>
        <fullName evidence="1">Uncharacterized protein</fullName>
    </submittedName>
</protein>
<evidence type="ECO:0000313" key="1">
    <source>
        <dbReference type="EMBL" id="RNA20003.1"/>
    </source>
</evidence>
<name>A0A3M7R8P4_BRAPC</name>
<reference evidence="1 2" key="1">
    <citation type="journal article" date="2018" name="Sci. Rep.">
        <title>Genomic signatures of local adaptation to the degree of environmental predictability in rotifers.</title>
        <authorList>
            <person name="Franch-Gras L."/>
            <person name="Hahn C."/>
            <person name="Garcia-Roger E.M."/>
            <person name="Carmona M.J."/>
            <person name="Serra M."/>
            <person name="Gomez A."/>
        </authorList>
    </citation>
    <scope>NUCLEOTIDE SEQUENCE [LARGE SCALE GENOMIC DNA]</scope>
    <source>
        <strain evidence="1">HYR1</strain>
    </source>
</reference>
<evidence type="ECO:0000313" key="2">
    <source>
        <dbReference type="Proteomes" id="UP000276133"/>
    </source>
</evidence>
<organism evidence="1 2">
    <name type="scientific">Brachionus plicatilis</name>
    <name type="common">Marine rotifer</name>
    <name type="synonym">Brachionus muelleri</name>
    <dbReference type="NCBI Taxonomy" id="10195"/>
    <lineage>
        <taxon>Eukaryota</taxon>
        <taxon>Metazoa</taxon>
        <taxon>Spiralia</taxon>
        <taxon>Gnathifera</taxon>
        <taxon>Rotifera</taxon>
        <taxon>Eurotatoria</taxon>
        <taxon>Monogononta</taxon>
        <taxon>Pseudotrocha</taxon>
        <taxon>Ploima</taxon>
        <taxon>Brachionidae</taxon>
        <taxon>Brachionus</taxon>
    </lineage>
</organism>
<proteinExistence type="predicted"/>
<gene>
    <name evidence="1" type="ORF">BpHYR1_030822</name>
</gene>
<dbReference type="EMBL" id="REGN01003932">
    <property type="protein sequence ID" value="RNA20003.1"/>
    <property type="molecule type" value="Genomic_DNA"/>
</dbReference>
<comment type="caution">
    <text evidence="1">The sequence shown here is derived from an EMBL/GenBank/DDBJ whole genome shotgun (WGS) entry which is preliminary data.</text>
</comment>
<sequence length="213" mass="25046">MSSVNYPGASHETNSDSFIDITNSSNHDVMFIDDNLTSTSESIDVKSYVKLSFKKEQHLDFDNYWNNDIYMNNLFDFFSKYEKNDHYLQEVIPKMADLALDLPNIVKLIRYRLIKNNVPILANKIENLVLGKQEKIIFSKSRRIEIYGKSIALDNTRKNVFVNKALIARELLGKLFQQKIVKDRKKTILLNMNCVLWLKKWQCEILVQKLQYK</sequence>
<feature type="non-terminal residue" evidence="1">
    <location>
        <position position="213"/>
    </location>
</feature>
<dbReference type="AlphaFoldDB" id="A0A3M7R8P4"/>